<accession>A0AAD5T2Y2</accession>
<keyword evidence="3" id="KW-1185">Reference proteome</keyword>
<dbReference type="EMBL" id="JADGJH010000707">
    <property type="protein sequence ID" value="KAJ3123900.1"/>
    <property type="molecule type" value="Genomic_DNA"/>
</dbReference>
<sequence length="397" mass="43002">MNEVFIASKSIQSGMVSRAAYSKGDKAAGYLTLAGSLIPFPAATAVLGYIAQGVQYLSDKREEDRINNVTGNALGFSEMDEICDWIARGIVFAYEEQIRALKTDSAKTFAECCVKYVLDFLATADSERAVHLDEKSDVTVVHVSSEDEAVTNVTTIPAKEIASSPQETLVSDLLVYMSKRTGVKNGAYGLSDVKLETRIPGVTFTDRGIIKQTGLRTANGTFYHAPPPPPRGKAQKQSMSPAERARQALAKAVESPRIIAVSYPGVPASPLPTPPESPAPSMTRSRSISKLFKWNSENPKELMKEASKTAKGVVDLKETATKVAVNVALNAQEKFCAVLSGDEPTRPDIYGYRLGTVREAVLLGMIEVSKVQSKIIPLTPEQIARNPKAQSKFWTGK</sequence>
<organism evidence="2 3">
    <name type="scientific">Physocladia obscura</name>
    <dbReference type="NCBI Taxonomy" id="109957"/>
    <lineage>
        <taxon>Eukaryota</taxon>
        <taxon>Fungi</taxon>
        <taxon>Fungi incertae sedis</taxon>
        <taxon>Chytridiomycota</taxon>
        <taxon>Chytridiomycota incertae sedis</taxon>
        <taxon>Chytridiomycetes</taxon>
        <taxon>Chytridiales</taxon>
        <taxon>Chytriomycetaceae</taxon>
        <taxon>Physocladia</taxon>
    </lineage>
</organism>
<comment type="caution">
    <text evidence="2">The sequence shown here is derived from an EMBL/GenBank/DDBJ whole genome shotgun (WGS) entry which is preliminary data.</text>
</comment>
<evidence type="ECO:0000313" key="2">
    <source>
        <dbReference type="EMBL" id="KAJ3123900.1"/>
    </source>
</evidence>
<gene>
    <name evidence="2" type="ORF">HK100_011443</name>
</gene>
<feature type="region of interest" description="Disordered" evidence="1">
    <location>
        <begin position="220"/>
        <end position="241"/>
    </location>
</feature>
<proteinExistence type="predicted"/>
<evidence type="ECO:0000313" key="3">
    <source>
        <dbReference type="Proteomes" id="UP001211907"/>
    </source>
</evidence>
<name>A0AAD5T2Y2_9FUNG</name>
<evidence type="ECO:0000256" key="1">
    <source>
        <dbReference type="SAM" id="MobiDB-lite"/>
    </source>
</evidence>
<dbReference type="Proteomes" id="UP001211907">
    <property type="component" value="Unassembled WGS sequence"/>
</dbReference>
<protein>
    <submittedName>
        <fullName evidence="2">Uncharacterized protein</fullName>
    </submittedName>
</protein>
<reference evidence="2" key="1">
    <citation type="submission" date="2020-05" db="EMBL/GenBank/DDBJ databases">
        <title>Phylogenomic resolution of chytrid fungi.</title>
        <authorList>
            <person name="Stajich J.E."/>
            <person name="Amses K."/>
            <person name="Simmons R."/>
            <person name="Seto K."/>
            <person name="Myers J."/>
            <person name="Bonds A."/>
            <person name="Quandt C.A."/>
            <person name="Barry K."/>
            <person name="Liu P."/>
            <person name="Grigoriev I."/>
            <person name="Longcore J.E."/>
            <person name="James T.Y."/>
        </authorList>
    </citation>
    <scope>NUCLEOTIDE SEQUENCE</scope>
    <source>
        <strain evidence="2">JEL0513</strain>
    </source>
</reference>
<dbReference type="AlphaFoldDB" id="A0AAD5T2Y2"/>